<dbReference type="CDD" id="cd00085">
    <property type="entry name" value="HNHc"/>
    <property type="match status" value="1"/>
</dbReference>
<accession>A0ABV0GDX0</accession>
<name>A0ABV0GDX0_9BURK</name>
<feature type="compositionally biased region" description="Low complexity" evidence="1">
    <location>
        <begin position="13"/>
        <end position="22"/>
    </location>
</feature>
<sequence>MKTPDDRGPRHAPLPASAQAPAATPPGPEPLNALQAKTRQSPRLIAQRRCIAALRGDPVAPGEGEGVAQASVGSGIDLTAGSAAQPLPAPGPLDDGDQPTLQGKFTCNKEKTVIDDGSLDNAQQRIAWHLPGHLQEFIDDRNSDTEHSLSHWLNTHIKARAGYLASLRNVKAITALISEEEKSRQATPPVADQPNASASSHSSDAAQLPPEKITLPENNTQGTAPAQQGQTDEEPKETDKTDTTKKPGIPEYIDNIIEGAEKSLENLATAFKDDPSRLPRVKLLQEQLPNFLRELQAAKDELKKASPTEMKRIEKQDEAAWKMDSLDIETVKKWEAAPPEKDDNARAYLRKIEMVFTALSAESGGGFSAAGRAEAIECKFKKEDPSDDTEWIWKADIGKGPIGKPGHVAYTSSNHQGDSNPYEKSKNLKSKSSSIAALDKNGGKDEHTAKYSKSNPIASAGRGDGQIAAMENVSANIYALHHNITDAARRRWEWLHIRAASLGGPTNASNLVLGTRDCNTFMMPFESNIAAAGKFLKEKDLRLNVTWSASDRTGKAAHAYNSIKISWQLLDSEENHVDSREAKFSPLAEASPLSKDHIYHLQGLLKAWRTKHLE</sequence>
<keyword evidence="3" id="KW-1185">Reference proteome</keyword>
<feature type="compositionally biased region" description="Low complexity" evidence="1">
    <location>
        <begin position="196"/>
        <end position="206"/>
    </location>
</feature>
<feature type="compositionally biased region" description="Low complexity" evidence="1">
    <location>
        <begin position="220"/>
        <end position="230"/>
    </location>
</feature>
<feature type="region of interest" description="Disordered" evidence="1">
    <location>
        <begin position="1"/>
        <end position="42"/>
    </location>
</feature>
<feature type="region of interest" description="Disordered" evidence="1">
    <location>
        <begin position="403"/>
        <end position="462"/>
    </location>
</feature>
<evidence type="ECO:0000313" key="2">
    <source>
        <dbReference type="EMBL" id="MEO3713252.1"/>
    </source>
</evidence>
<feature type="compositionally biased region" description="Polar residues" evidence="1">
    <location>
        <begin position="410"/>
        <end position="419"/>
    </location>
</feature>
<protein>
    <submittedName>
        <fullName evidence="2">Uncharacterized protein</fullName>
    </submittedName>
</protein>
<dbReference type="Proteomes" id="UP001462640">
    <property type="component" value="Unassembled WGS sequence"/>
</dbReference>
<reference evidence="2 3" key="1">
    <citation type="submission" date="2024-05" db="EMBL/GenBank/DDBJ databases">
        <title>Roseateles sp. 2.12 16S ribosomal RNA gene Genome sequencing and assembly.</title>
        <authorList>
            <person name="Woo H."/>
        </authorList>
    </citation>
    <scope>NUCLEOTIDE SEQUENCE [LARGE SCALE GENOMIC DNA]</scope>
    <source>
        <strain evidence="2 3">2.12</strain>
    </source>
</reference>
<proteinExistence type="predicted"/>
<evidence type="ECO:0000256" key="1">
    <source>
        <dbReference type="SAM" id="MobiDB-lite"/>
    </source>
</evidence>
<comment type="caution">
    <text evidence="2">The sequence shown here is derived from an EMBL/GenBank/DDBJ whole genome shotgun (WGS) entry which is preliminary data.</text>
</comment>
<dbReference type="RefSeq" id="WP_347609521.1">
    <property type="nucleotide sequence ID" value="NZ_JBDPZC010000004.1"/>
</dbReference>
<gene>
    <name evidence="2" type="ORF">ABDJ40_10810</name>
</gene>
<evidence type="ECO:0000313" key="3">
    <source>
        <dbReference type="Proteomes" id="UP001462640"/>
    </source>
</evidence>
<dbReference type="EMBL" id="JBDPZC010000004">
    <property type="protein sequence ID" value="MEO3713252.1"/>
    <property type="molecule type" value="Genomic_DNA"/>
</dbReference>
<feature type="region of interest" description="Disordered" evidence="1">
    <location>
        <begin position="79"/>
        <end position="98"/>
    </location>
</feature>
<organism evidence="2 3">
    <name type="scientific">Roseateles flavus</name>
    <dbReference type="NCBI Taxonomy" id="3149041"/>
    <lineage>
        <taxon>Bacteria</taxon>
        <taxon>Pseudomonadati</taxon>
        <taxon>Pseudomonadota</taxon>
        <taxon>Betaproteobacteria</taxon>
        <taxon>Burkholderiales</taxon>
        <taxon>Sphaerotilaceae</taxon>
        <taxon>Roseateles</taxon>
    </lineage>
</organism>
<dbReference type="InterPro" id="IPR003615">
    <property type="entry name" value="HNH_nuc"/>
</dbReference>
<feature type="region of interest" description="Disordered" evidence="1">
    <location>
        <begin position="180"/>
        <end position="251"/>
    </location>
</feature>